<proteinExistence type="predicted"/>
<accession>A0A6P2BZN1</accession>
<dbReference type="InterPro" id="IPR017517">
    <property type="entry name" value="Maleyloyr_isom"/>
</dbReference>
<dbReference type="SUPFAM" id="SSF109854">
    <property type="entry name" value="DinB/YfiT-like putative metalloenzymes"/>
    <property type="match status" value="1"/>
</dbReference>
<protein>
    <submittedName>
        <fullName evidence="1">TIGR03085 family protein</fullName>
    </submittedName>
</protein>
<dbReference type="AlphaFoldDB" id="A0A6P2BZN1"/>
<reference evidence="1 2" key="1">
    <citation type="submission" date="2018-11" db="EMBL/GenBank/DDBJ databases">
        <title>Trebonia kvetii gen.nov., sp.nov., a novel acidophilic actinobacterium, and proposal of the new actinobacterial family Treboniaceae fam. nov.</title>
        <authorList>
            <person name="Rapoport D."/>
            <person name="Sagova-Mareckova M."/>
            <person name="Sedlacek I."/>
            <person name="Provaznik J."/>
            <person name="Kralova S."/>
            <person name="Pavlinic D."/>
            <person name="Benes V."/>
            <person name="Kopecky J."/>
        </authorList>
    </citation>
    <scope>NUCLEOTIDE SEQUENCE [LARGE SCALE GENOMIC DNA]</scope>
    <source>
        <strain evidence="1 2">15Tr583</strain>
    </source>
</reference>
<dbReference type="NCBIfam" id="TIGR03083">
    <property type="entry name" value="maleylpyruvate isomerase family mycothiol-dependent enzyme"/>
    <property type="match status" value="1"/>
</dbReference>
<dbReference type="InterPro" id="IPR017519">
    <property type="entry name" value="CHP03085"/>
</dbReference>
<dbReference type="OrthoDB" id="3268903at2"/>
<evidence type="ECO:0000313" key="2">
    <source>
        <dbReference type="Proteomes" id="UP000460272"/>
    </source>
</evidence>
<dbReference type="NCBIfam" id="TIGR03085">
    <property type="entry name" value="TIGR03085 family metal-binding protein"/>
    <property type="match status" value="1"/>
</dbReference>
<comment type="caution">
    <text evidence="1">The sequence shown here is derived from an EMBL/GenBank/DDBJ whole genome shotgun (WGS) entry which is preliminary data.</text>
</comment>
<keyword evidence="2" id="KW-1185">Reference proteome</keyword>
<sequence length="211" mass="22686">MVSYAREERAALAALLDETGPDGPTLCEGWRTRDLAAHLVLRERRPDAAAGVLGGPLAGHTARVQQGFLDRYSYSDLVGLFRSGPPRLSVFAIPAADEAANAVEYFVHHEDVRRAADGWTERPLDDGLAELLWKRLKAARMLLRAAPTGVVLARDDGGKLDLIVAKNAAPSVTVTGAPAELTMWIMGRGRAAHVTLDGTDEAVTKLAAWRA</sequence>
<dbReference type="InterPro" id="IPR034660">
    <property type="entry name" value="DinB/YfiT-like"/>
</dbReference>
<organism evidence="1 2">
    <name type="scientific">Trebonia kvetii</name>
    <dbReference type="NCBI Taxonomy" id="2480626"/>
    <lineage>
        <taxon>Bacteria</taxon>
        <taxon>Bacillati</taxon>
        <taxon>Actinomycetota</taxon>
        <taxon>Actinomycetes</taxon>
        <taxon>Streptosporangiales</taxon>
        <taxon>Treboniaceae</taxon>
        <taxon>Trebonia</taxon>
    </lineage>
</organism>
<dbReference type="SUPFAM" id="SSF55718">
    <property type="entry name" value="SCP-like"/>
    <property type="match status" value="1"/>
</dbReference>
<dbReference type="InterPro" id="IPR036527">
    <property type="entry name" value="SCP2_sterol-bd_dom_sf"/>
</dbReference>
<evidence type="ECO:0000313" key="1">
    <source>
        <dbReference type="EMBL" id="TVZ03676.1"/>
    </source>
</evidence>
<dbReference type="Proteomes" id="UP000460272">
    <property type="component" value="Unassembled WGS sequence"/>
</dbReference>
<dbReference type="EMBL" id="RPFW01000004">
    <property type="protein sequence ID" value="TVZ03676.1"/>
    <property type="molecule type" value="Genomic_DNA"/>
</dbReference>
<gene>
    <name evidence="1" type="ORF">EAS64_22570</name>
</gene>
<dbReference type="Gene3D" id="3.30.1050.20">
    <property type="match status" value="1"/>
</dbReference>
<name>A0A6P2BZN1_9ACTN</name>